<comment type="similarity">
    <text evidence="1">Belongs to the thioredoxin family.</text>
</comment>
<dbReference type="OrthoDB" id="2121326at2759"/>
<protein>
    <recommendedName>
        <fullName evidence="5">Thioredoxin domain-containing protein</fullName>
    </recommendedName>
</protein>
<evidence type="ECO:0000313" key="2">
    <source>
        <dbReference type="EMBL" id="GIL85677.1"/>
    </source>
</evidence>
<accession>A0A8J4CUV6</accession>
<organism evidence="2 4">
    <name type="scientific">Volvox reticuliferus</name>
    <dbReference type="NCBI Taxonomy" id="1737510"/>
    <lineage>
        <taxon>Eukaryota</taxon>
        <taxon>Viridiplantae</taxon>
        <taxon>Chlorophyta</taxon>
        <taxon>core chlorophytes</taxon>
        <taxon>Chlorophyceae</taxon>
        <taxon>CS clade</taxon>
        <taxon>Chlamydomonadales</taxon>
        <taxon>Volvocaceae</taxon>
        <taxon>Volvox</taxon>
    </lineage>
</organism>
<dbReference type="PANTHER" id="PTHR43601:SF32">
    <property type="entry name" value="THIOREDOXIN-LIKE 2-2, CHLOROPLASTIC"/>
    <property type="match status" value="1"/>
</dbReference>
<comment type="caution">
    <text evidence="2">The sequence shown here is derived from an EMBL/GenBank/DDBJ whole genome shotgun (WGS) entry which is preliminary data.</text>
</comment>
<proteinExistence type="inferred from homology"/>
<dbReference type="AlphaFoldDB" id="A0A8J4CUV6"/>
<evidence type="ECO:0000313" key="4">
    <source>
        <dbReference type="Proteomes" id="UP000747110"/>
    </source>
</evidence>
<evidence type="ECO:0000256" key="1">
    <source>
        <dbReference type="ARBA" id="ARBA00008987"/>
    </source>
</evidence>
<dbReference type="PANTHER" id="PTHR43601">
    <property type="entry name" value="THIOREDOXIN, MITOCHONDRIAL"/>
    <property type="match status" value="1"/>
</dbReference>
<dbReference type="GO" id="GO:0045454">
    <property type="term" value="P:cell redox homeostasis"/>
    <property type="evidence" value="ECO:0007669"/>
    <property type="project" value="TreeGrafter"/>
</dbReference>
<name>A0A8J4CUV6_9CHLO</name>
<dbReference type="Proteomes" id="UP000747110">
    <property type="component" value="Unassembled WGS sequence"/>
</dbReference>
<dbReference type="SUPFAM" id="SSF52833">
    <property type="entry name" value="Thioredoxin-like"/>
    <property type="match status" value="1"/>
</dbReference>
<evidence type="ECO:0008006" key="5">
    <source>
        <dbReference type="Google" id="ProtNLM"/>
    </source>
</evidence>
<gene>
    <name evidence="2" type="ORF">Vretifemale_14191</name>
    <name evidence="3" type="ORF">Vretimale_13254</name>
</gene>
<evidence type="ECO:0000313" key="3">
    <source>
        <dbReference type="EMBL" id="GIM09388.1"/>
    </source>
</evidence>
<dbReference type="EMBL" id="BNCP01000033">
    <property type="protein sequence ID" value="GIL85677.1"/>
    <property type="molecule type" value="Genomic_DNA"/>
</dbReference>
<reference evidence="2" key="1">
    <citation type="journal article" date="2021" name="Proc. Natl. Acad. Sci. U.S.A.">
        <title>Three genomes in the algal genus Volvox reveal the fate of a haploid sex-determining region after a transition to homothallism.</title>
        <authorList>
            <person name="Yamamoto K."/>
            <person name="Hamaji T."/>
            <person name="Kawai-Toyooka H."/>
            <person name="Matsuzaki R."/>
            <person name="Takahashi F."/>
            <person name="Nishimura Y."/>
            <person name="Kawachi M."/>
            <person name="Noguchi H."/>
            <person name="Minakuchi Y."/>
            <person name="Umen J.G."/>
            <person name="Toyoda A."/>
            <person name="Nozaki H."/>
        </authorList>
    </citation>
    <scope>NUCLEOTIDE SEQUENCE</scope>
    <source>
        <strain evidence="3">NIES-3785</strain>
        <strain evidence="2">NIES-3786</strain>
    </source>
</reference>
<dbReference type="EMBL" id="BNCQ01000031">
    <property type="protein sequence ID" value="GIM09388.1"/>
    <property type="molecule type" value="Genomic_DNA"/>
</dbReference>
<sequence length="172" mass="19386">MPITAASTRGVKNAWFLPVRTRQNRIALRVLASVSYCPHPDAVKRRQEAEALRQQRSREHSEDEMIQAMGLKWWEGSLPGNMIAVTTPRELDILSRQAYAAGRGVLINYFQEDCYACRCLHKKLKQLALDNPEVLFLKVNGSNEALRPVFEDAGVTKVHSGPIWRAGPPAHK</sequence>
<dbReference type="Gene3D" id="3.40.30.10">
    <property type="entry name" value="Glutaredoxin"/>
    <property type="match status" value="1"/>
</dbReference>
<keyword evidence="4" id="KW-1185">Reference proteome</keyword>
<dbReference type="InterPro" id="IPR036249">
    <property type="entry name" value="Thioredoxin-like_sf"/>
</dbReference>
<dbReference type="Proteomes" id="UP000722791">
    <property type="component" value="Unassembled WGS sequence"/>
</dbReference>